<dbReference type="AlphaFoldDB" id="A0A0N0NSA2"/>
<organism evidence="1 2">
    <name type="scientific">Cyphellophora attinorum</name>
    <dbReference type="NCBI Taxonomy" id="1664694"/>
    <lineage>
        <taxon>Eukaryota</taxon>
        <taxon>Fungi</taxon>
        <taxon>Dikarya</taxon>
        <taxon>Ascomycota</taxon>
        <taxon>Pezizomycotina</taxon>
        <taxon>Eurotiomycetes</taxon>
        <taxon>Chaetothyriomycetidae</taxon>
        <taxon>Chaetothyriales</taxon>
        <taxon>Cyphellophoraceae</taxon>
        <taxon>Cyphellophora</taxon>
    </lineage>
</organism>
<protein>
    <submittedName>
        <fullName evidence="1">Uncharacterized protein</fullName>
    </submittedName>
</protein>
<keyword evidence="2" id="KW-1185">Reference proteome</keyword>
<dbReference type="Proteomes" id="UP000038010">
    <property type="component" value="Unassembled WGS sequence"/>
</dbReference>
<dbReference type="VEuPathDB" id="FungiDB:AB675_339"/>
<dbReference type="GeneID" id="28735316"/>
<proteinExistence type="predicted"/>
<sequence>MSTISVLAFSSQEPTTAGSDCSFDSQNAFANHDWALQVESAVNKWVNIRKPYSVRHHQALREVPFDTSHDYWIDAALTSLQKKNIVPPFNIEKFHQFVIDSLAKMPSATFRRMSFGTTELDYLSMMGNSAEVKKMLEPVNGAGRTTTRTGPIASFCKSRDYFVGLD</sequence>
<evidence type="ECO:0000313" key="2">
    <source>
        <dbReference type="Proteomes" id="UP000038010"/>
    </source>
</evidence>
<gene>
    <name evidence="1" type="ORF">AB675_339</name>
</gene>
<evidence type="ECO:0000313" key="1">
    <source>
        <dbReference type="EMBL" id="KPI45769.1"/>
    </source>
</evidence>
<dbReference type="RefSeq" id="XP_018005732.1">
    <property type="nucleotide sequence ID" value="XM_018143447.1"/>
</dbReference>
<dbReference type="EMBL" id="LFJN01000001">
    <property type="protein sequence ID" value="KPI45769.1"/>
    <property type="molecule type" value="Genomic_DNA"/>
</dbReference>
<name>A0A0N0NSA2_9EURO</name>
<accession>A0A0N0NSA2</accession>
<comment type="caution">
    <text evidence="1">The sequence shown here is derived from an EMBL/GenBank/DDBJ whole genome shotgun (WGS) entry which is preliminary data.</text>
</comment>
<reference evidence="1 2" key="1">
    <citation type="submission" date="2015-06" db="EMBL/GenBank/DDBJ databases">
        <title>Draft genome of the ant-associated black yeast Phialophora attae CBS 131958.</title>
        <authorList>
            <person name="Moreno L.F."/>
            <person name="Stielow B.J."/>
            <person name="de Hoog S."/>
            <person name="Vicente V.A."/>
            <person name="Weiss V.A."/>
            <person name="de Vries M."/>
            <person name="Cruz L.M."/>
            <person name="Souza E.M."/>
        </authorList>
    </citation>
    <scope>NUCLEOTIDE SEQUENCE [LARGE SCALE GENOMIC DNA]</scope>
    <source>
        <strain evidence="1 2">CBS 131958</strain>
    </source>
</reference>